<evidence type="ECO:0000256" key="3">
    <source>
        <dbReference type="ARBA" id="ARBA00022475"/>
    </source>
</evidence>
<evidence type="ECO:0000256" key="4">
    <source>
        <dbReference type="ARBA" id="ARBA00022519"/>
    </source>
</evidence>
<dbReference type="STRING" id="1926881.BTJ39_11695"/>
<dbReference type="Proteomes" id="UP000190667">
    <property type="component" value="Unassembled WGS sequence"/>
</dbReference>
<dbReference type="GO" id="GO:0042802">
    <property type="term" value="F:identical protein binding"/>
    <property type="evidence" value="ECO:0007669"/>
    <property type="project" value="UniProtKB-ARBA"/>
</dbReference>
<evidence type="ECO:0000256" key="13">
    <source>
        <dbReference type="ARBA" id="ARBA00053015"/>
    </source>
</evidence>
<evidence type="ECO:0000256" key="6">
    <source>
        <dbReference type="ARBA" id="ARBA00022692"/>
    </source>
</evidence>
<evidence type="ECO:0000256" key="14">
    <source>
        <dbReference type="SAM" id="Coils"/>
    </source>
</evidence>
<feature type="domain" description="AAA" evidence="17">
    <location>
        <begin position="543"/>
        <end position="657"/>
    </location>
</feature>
<comment type="subcellular location">
    <subcellularLocation>
        <location evidence="1">Cell inner membrane</location>
        <topology evidence="1">Multi-pass membrane protein</topology>
    </subcellularLocation>
</comment>
<dbReference type="Pfam" id="PF23607">
    <property type="entry name" value="WZC_N"/>
    <property type="match status" value="1"/>
</dbReference>
<evidence type="ECO:0000259" key="16">
    <source>
        <dbReference type="Pfam" id="PF02706"/>
    </source>
</evidence>
<comment type="catalytic activity">
    <reaction evidence="13">
        <text>L-tyrosyl-[protein] + ATP = O-phospho-L-tyrosyl-[protein] + ADP + H(+)</text>
        <dbReference type="Rhea" id="RHEA:10596"/>
        <dbReference type="Rhea" id="RHEA-COMP:10136"/>
        <dbReference type="Rhea" id="RHEA-COMP:20101"/>
        <dbReference type="ChEBI" id="CHEBI:15378"/>
        <dbReference type="ChEBI" id="CHEBI:30616"/>
        <dbReference type="ChEBI" id="CHEBI:46858"/>
        <dbReference type="ChEBI" id="CHEBI:61978"/>
        <dbReference type="ChEBI" id="CHEBI:456216"/>
    </reaction>
</comment>
<keyword evidence="3" id="KW-1003">Cell membrane</keyword>
<feature type="transmembrane region" description="Helical" evidence="15">
    <location>
        <begin position="428"/>
        <end position="452"/>
    </location>
</feature>
<dbReference type="Gene3D" id="3.40.50.300">
    <property type="entry name" value="P-loop containing nucleotide triphosphate hydrolases"/>
    <property type="match status" value="1"/>
</dbReference>
<dbReference type="SUPFAM" id="SSF52540">
    <property type="entry name" value="P-loop containing nucleoside triphosphate hydrolases"/>
    <property type="match status" value="1"/>
</dbReference>
<dbReference type="InterPro" id="IPR025669">
    <property type="entry name" value="AAA_dom"/>
</dbReference>
<proteinExistence type="inferred from homology"/>
<name>A0A1S8YLP4_9GAMM</name>
<keyword evidence="8 19" id="KW-0418">Kinase</keyword>
<keyword evidence="6 15" id="KW-0812">Transmembrane</keyword>
<evidence type="ECO:0000256" key="9">
    <source>
        <dbReference type="ARBA" id="ARBA00022840"/>
    </source>
</evidence>
<dbReference type="InterPro" id="IPR003856">
    <property type="entry name" value="LPS_length_determ_N"/>
</dbReference>
<keyword evidence="10 15" id="KW-1133">Transmembrane helix</keyword>
<keyword evidence="20" id="KW-1185">Reference proteome</keyword>
<evidence type="ECO:0000259" key="18">
    <source>
        <dbReference type="Pfam" id="PF13807"/>
    </source>
</evidence>
<sequence length="729" mass="80461">MNIKSKVPSARRDDAAGGWDIAHLVGQIVDHRWIIVAIAALFMLLGTLYALFATPIYSADAMVQVEQKNTTPVLANFTDAMPAGPTPASETEVNIMTSRLVLGKTVRDLGLDVLVQENYLPIIGKGFSRIFGNEPGHITIPQLTLPASYEKPPTISVEVNDNNQYTVSKDGDELFKGKVGQLEQHKGVTMMVSAIQAEPGTSFTVTKLTERQAIKLVFDNLTAADKGKTTGVIGLTYTGEDPVKIKQVLNAIVNNYVLQDVQRKSAEAEKSLKFLATQLPSVREKLDKDEDRLNTYRRQHDSVDMSMEAKAALDSAVNVQSQLNELTFREAEVSQLYTKDHPTYRALLEKRQTLQNEQKKLDQKIAGMPQTQQEIVRLTRDVQSGQEIYMTLLNRQQELNIQRASTVGDARIIDTADTAGNPVAPRKLLIVAASLVAGLIVAIGAILVKALFHHGIENPEQLEELGINVYSSVPLSDWQRKRDMEALIRRSHNAKLDPHNTLLALGNPTDLSIEAIRSLRTSLHFAMMEAKNNVLMLTGASPGIGKTFICSNLAALVAQAGQKVLFIDGDMRRGYTHQLLGVDNKAGLSDVLSGKVPFSETLIQNGPWQFDFLPRGQIPPNPSELLMHKRMEDLLEWANQHYDLVLIDTPPILAVTDAAIIGKMAGTSLMVARFEVNTAKEIDFSYKRFDQNGVQIKGVILNAVVRKAANSLGYGYDYYDYSYGKDAKS</sequence>
<keyword evidence="12" id="KW-0829">Tyrosine-protein kinase</keyword>
<keyword evidence="4" id="KW-0997">Cell inner membrane</keyword>
<dbReference type="Pfam" id="PF13614">
    <property type="entry name" value="AAA_31"/>
    <property type="match status" value="1"/>
</dbReference>
<evidence type="ECO:0000259" key="17">
    <source>
        <dbReference type="Pfam" id="PF13614"/>
    </source>
</evidence>
<dbReference type="InterPro" id="IPR050445">
    <property type="entry name" value="Bact_polysacc_biosynth/exp"/>
</dbReference>
<dbReference type="PANTHER" id="PTHR32309:SF32">
    <property type="entry name" value="TYROSINE-PROTEIN KINASE ETK-RELATED"/>
    <property type="match status" value="1"/>
</dbReference>
<dbReference type="InterPro" id="IPR005702">
    <property type="entry name" value="Wzc-like_C"/>
</dbReference>
<feature type="transmembrane region" description="Helical" evidence="15">
    <location>
        <begin position="33"/>
        <end position="52"/>
    </location>
</feature>
<keyword evidence="9" id="KW-0067">ATP-binding</keyword>
<evidence type="ECO:0000256" key="11">
    <source>
        <dbReference type="ARBA" id="ARBA00023136"/>
    </source>
</evidence>
<dbReference type="InterPro" id="IPR032807">
    <property type="entry name" value="GNVR"/>
</dbReference>
<dbReference type="GO" id="GO:0005886">
    <property type="term" value="C:plasma membrane"/>
    <property type="evidence" value="ECO:0007669"/>
    <property type="project" value="UniProtKB-SubCell"/>
</dbReference>
<dbReference type="FunFam" id="3.40.50.300:FF:000527">
    <property type="entry name" value="Tyrosine-protein kinase etk"/>
    <property type="match status" value="1"/>
</dbReference>
<keyword evidence="11 15" id="KW-0472">Membrane</keyword>
<dbReference type="RefSeq" id="WP_078002883.1">
    <property type="nucleotide sequence ID" value="NZ_MRUL01000007.1"/>
</dbReference>
<reference evidence="19 20" key="1">
    <citation type="submission" date="2016-12" db="EMBL/GenBank/DDBJ databases">
        <title>Izhakiella australiana sp. nov. of genus Izhakiella isolated from Australian desert.</title>
        <authorList>
            <person name="Ji M."/>
        </authorList>
    </citation>
    <scope>NUCLEOTIDE SEQUENCE [LARGE SCALE GENOMIC DNA]</scope>
    <source>
        <strain evidence="19 20">D4N98</strain>
    </source>
</reference>
<dbReference type="GO" id="GO:0005524">
    <property type="term" value="F:ATP binding"/>
    <property type="evidence" value="ECO:0007669"/>
    <property type="project" value="UniProtKB-KW"/>
</dbReference>
<keyword evidence="7" id="KW-0547">Nucleotide-binding</keyword>
<protein>
    <submittedName>
        <fullName evidence="19">Tyrosine-protein kinase</fullName>
    </submittedName>
</protein>
<keyword evidence="14" id="KW-0175">Coiled coil</keyword>
<evidence type="ECO:0000313" key="20">
    <source>
        <dbReference type="Proteomes" id="UP000190667"/>
    </source>
</evidence>
<evidence type="ECO:0000256" key="10">
    <source>
        <dbReference type="ARBA" id="ARBA00022989"/>
    </source>
</evidence>
<evidence type="ECO:0000256" key="15">
    <source>
        <dbReference type="SAM" id="Phobius"/>
    </source>
</evidence>
<accession>A0A1S8YLP4</accession>
<dbReference type="Pfam" id="PF02706">
    <property type="entry name" value="Wzz"/>
    <property type="match status" value="1"/>
</dbReference>
<evidence type="ECO:0000256" key="8">
    <source>
        <dbReference type="ARBA" id="ARBA00022777"/>
    </source>
</evidence>
<dbReference type="PANTHER" id="PTHR32309">
    <property type="entry name" value="TYROSINE-PROTEIN KINASE"/>
    <property type="match status" value="1"/>
</dbReference>
<dbReference type="AlphaFoldDB" id="A0A1S8YLP4"/>
<evidence type="ECO:0000256" key="2">
    <source>
        <dbReference type="ARBA" id="ARBA00008883"/>
    </source>
</evidence>
<keyword evidence="5" id="KW-0808">Transferase</keyword>
<evidence type="ECO:0000256" key="12">
    <source>
        <dbReference type="ARBA" id="ARBA00023137"/>
    </source>
</evidence>
<organism evidence="19 20">
    <name type="scientific">Izhakiella australiensis</name>
    <dbReference type="NCBI Taxonomy" id="1926881"/>
    <lineage>
        <taxon>Bacteria</taxon>
        <taxon>Pseudomonadati</taxon>
        <taxon>Pseudomonadota</taxon>
        <taxon>Gammaproteobacteria</taxon>
        <taxon>Enterobacterales</taxon>
        <taxon>Erwiniaceae</taxon>
        <taxon>Izhakiella</taxon>
    </lineage>
</organism>
<evidence type="ECO:0000256" key="5">
    <source>
        <dbReference type="ARBA" id="ARBA00022679"/>
    </source>
</evidence>
<evidence type="ECO:0000313" key="19">
    <source>
        <dbReference type="EMBL" id="OON39696.1"/>
    </source>
</evidence>
<dbReference type="GO" id="GO:0004713">
    <property type="term" value="F:protein tyrosine kinase activity"/>
    <property type="evidence" value="ECO:0007669"/>
    <property type="project" value="UniProtKB-KW"/>
</dbReference>
<dbReference type="CDD" id="cd05387">
    <property type="entry name" value="BY-kinase"/>
    <property type="match status" value="1"/>
</dbReference>
<dbReference type="EMBL" id="MRUL01000007">
    <property type="protein sequence ID" value="OON39696.1"/>
    <property type="molecule type" value="Genomic_DNA"/>
</dbReference>
<feature type="coiled-coil region" evidence="14">
    <location>
        <begin position="258"/>
        <end position="299"/>
    </location>
</feature>
<dbReference type="InterPro" id="IPR027417">
    <property type="entry name" value="P-loop_NTPase"/>
</dbReference>
<comment type="similarity">
    <text evidence="2">Belongs to the etk/wzc family.</text>
</comment>
<comment type="caution">
    <text evidence="19">The sequence shown here is derived from an EMBL/GenBank/DDBJ whole genome shotgun (WGS) entry which is preliminary data.</text>
</comment>
<evidence type="ECO:0000256" key="1">
    <source>
        <dbReference type="ARBA" id="ARBA00004429"/>
    </source>
</evidence>
<evidence type="ECO:0000256" key="7">
    <source>
        <dbReference type="ARBA" id="ARBA00022741"/>
    </source>
</evidence>
<dbReference type="NCBIfam" id="TIGR01007">
    <property type="entry name" value="eps_fam"/>
    <property type="match status" value="1"/>
</dbReference>
<gene>
    <name evidence="19" type="ORF">BTJ39_11695</name>
</gene>
<dbReference type="OrthoDB" id="9775724at2"/>
<feature type="domain" description="Tyrosine-protein kinase G-rich" evidence="18">
    <location>
        <begin position="370"/>
        <end position="450"/>
    </location>
</feature>
<dbReference type="Pfam" id="PF13807">
    <property type="entry name" value="GNVR"/>
    <property type="match status" value="1"/>
</dbReference>
<feature type="domain" description="Polysaccharide chain length determinant N-terminal" evidence="16">
    <location>
        <begin position="20"/>
        <end position="109"/>
    </location>
</feature>